<reference evidence="9 12" key="3">
    <citation type="journal article" date="2018" name="Syst. Appl. Microbiol.">
        <title>Agrobacterium rosae sp. nov., isolated from galls on different agricultural crops.</title>
        <authorList>
            <person name="Kuzmanovic N."/>
            <person name="Pulawska J."/>
            <person name="Smalla K."/>
            <person name="Nesme X."/>
        </authorList>
    </citation>
    <scope>NUCLEOTIDE SEQUENCE [LARGE SCALE GENOMIC DNA]</scope>
    <source>
        <strain evidence="9 12">NCPPB 1650</strain>
    </source>
</reference>
<dbReference type="InterPro" id="IPR018060">
    <property type="entry name" value="HTH_AraC"/>
</dbReference>
<dbReference type="InterPro" id="IPR009057">
    <property type="entry name" value="Homeodomain-like_sf"/>
</dbReference>
<evidence type="ECO:0000259" key="7">
    <source>
        <dbReference type="PROSITE" id="PS01124"/>
    </source>
</evidence>
<evidence type="ECO:0000313" key="11">
    <source>
        <dbReference type="Proteomes" id="UP000187891"/>
    </source>
</evidence>
<proteinExistence type="predicted"/>
<name>A0A1R3TRL0_9HYPH</name>
<dbReference type="STRING" id="1907666.DSM25559_2495"/>
<accession>A0A2S4EDM8</accession>
<reference evidence="11" key="1">
    <citation type="submission" date="2016-10" db="EMBL/GenBank/DDBJ databases">
        <authorList>
            <person name="Wibberg D."/>
        </authorList>
    </citation>
    <scope>NUCLEOTIDE SEQUENCE [LARGE SCALE GENOMIC DNA]</scope>
</reference>
<organism evidence="10 11">
    <name type="scientific">Agrobacterium rosae</name>
    <dbReference type="NCBI Taxonomy" id="1972867"/>
    <lineage>
        <taxon>Bacteria</taxon>
        <taxon>Pseudomonadati</taxon>
        <taxon>Pseudomonadota</taxon>
        <taxon>Alphaproteobacteria</taxon>
        <taxon>Hyphomicrobiales</taxon>
        <taxon>Rhizobiaceae</taxon>
        <taxon>Rhizobium/Agrobacterium group</taxon>
        <taxon>Agrobacterium</taxon>
    </lineage>
</organism>
<evidence type="ECO:0000256" key="5">
    <source>
        <dbReference type="ARBA" id="ARBA00023163"/>
    </source>
</evidence>
<evidence type="ECO:0000313" key="12">
    <source>
        <dbReference type="Proteomes" id="UP000237447"/>
    </source>
</evidence>
<sequence>MLNDQPQGLSFLRSDEHDAMLSFIDGNNESVLALRRLYPEGFKSPVHLHRKTQLWFAHSGVVIVSTGDGRWMIPPGHGLIIPAGLHHSSEMISDVEMHSVYVHRDVIKTDRPRVVEVTVLAGNLIEELVRDDLNRVNLRRRELVMELLMDEISRLPEQPLGLPFPSHPNIAALCRHFLSAPEANASIDDWAQKLGMSRRTFTRVFRAETGVSFVTWRQQACIFASLPRLASGEAVTNVALDAGYENVSAFTTMFRRMLGSSPSAYLKSSGMKQGQSSTRLDYR</sequence>
<dbReference type="CDD" id="cd06124">
    <property type="entry name" value="cupin_NimR-like_N"/>
    <property type="match status" value="1"/>
</dbReference>
<dbReference type="EMBL" id="NXEJ01000005">
    <property type="protein sequence ID" value="POO51814.1"/>
    <property type="molecule type" value="Genomic_DNA"/>
</dbReference>
<dbReference type="FunFam" id="1.10.10.60:FF:000132">
    <property type="entry name" value="AraC family transcriptional regulator"/>
    <property type="match status" value="1"/>
</dbReference>
<dbReference type="EMBL" id="JAVRAD010000008">
    <property type="protein sequence ID" value="MDX8331062.1"/>
    <property type="molecule type" value="Genomic_DNA"/>
</dbReference>
<dbReference type="SUPFAM" id="SSF51182">
    <property type="entry name" value="RmlC-like cupins"/>
    <property type="match status" value="1"/>
</dbReference>
<dbReference type="RefSeq" id="WP_077106054.1">
    <property type="nucleotide sequence ID" value="NZ_CP133552.1"/>
</dbReference>
<evidence type="ECO:0000256" key="3">
    <source>
        <dbReference type="ARBA" id="ARBA00023125"/>
    </source>
</evidence>
<keyword evidence="3" id="KW-0238">DNA-binding</keyword>
<feature type="region of interest" description="Disordered" evidence="6">
    <location>
        <begin position="263"/>
        <end position="283"/>
    </location>
</feature>
<evidence type="ECO:0000313" key="8">
    <source>
        <dbReference type="EMBL" id="MDX8331062.1"/>
    </source>
</evidence>
<dbReference type="InterPro" id="IPR011051">
    <property type="entry name" value="RmlC_Cupin_sf"/>
</dbReference>
<dbReference type="AlphaFoldDB" id="A0A1R3TRL0"/>
<dbReference type="InterPro" id="IPR014710">
    <property type="entry name" value="RmlC-like_jellyroll"/>
</dbReference>
<dbReference type="PANTHER" id="PTHR11019:SF159">
    <property type="entry name" value="TRANSCRIPTIONAL REGULATOR-RELATED"/>
    <property type="match status" value="1"/>
</dbReference>
<dbReference type="Gene3D" id="1.10.10.60">
    <property type="entry name" value="Homeodomain-like"/>
    <property type="match status" value="2"/>
</dbReference>
<dbReference type="SMART" id="SM00342">
    <property type="entry name" value="HTH_ARAC"/>
    <property type="match status" value="1"/>
</dbReference>
<evidence type="ECO:0000256" key="6">
    <source>
        <dbReference type="SAM" id="MobiDB-lite"/>
    </source>
</evidence>
<feature type="domain" description="HTH araC/xylS-type" evidence="7">
    <location>
        <begin position="168"/>
        <end position="268"/>
    </location>
</feature>
<keyword evidence="13" id="KW-1185">Reference proteome</keyword>
<dbReference type="Pfam" id="PF02311">
    <property type="entry name" value="AraC_binding"/>
    <property type="match status" value="1"/>
</dbReference>
<dbReference type="GO" id="GO:0003700">
    <property type="term" value="F:DNA-binding transcription factor activity"/>
    <property type="evidence" value="ECO:0007669"/>
    <property type="project" value="InterPro"/>
</dbReference>
<keyword evidence="1" id="KW-0678">Repressor</keyword>
<dbReference type="Proteomes" id="UP000237447">
    <property type="component" value="Unassembled WGS sequence"/>
</dbReference>
<dbReference type="Proteomes" id="UP001277561">
    <property type="component" value="Unassembled WGS sequence"/>
</dbReference>
<reference evidence="10" key="2">
    <citation type="submission" date="2016-10" db="EMBL/GenBank/DDBJ databases">
        <authorList>
            <person name="de Groot N.N."/>
        </authorList>
    </citation>
    <scope>NUCLEOTIDE SEQUENCE [LARGE SCALE GENOMIC DNA]</scope>
    <source>
        <strain evidence="10">DSM25559</strain>
    </source>
</reference>
<keyword evidence="5" id="KW-0804">Transcription</keyword>
<evidence type="ECO:0000313" key="10">
    <source>
        <dbReference type="EMBL" id="SCX24130.1"/>
    </source>
</evidence>
<keyword evidence="4" id="KW-0010">Activator</keyword>
<keyword evidence="2" id="KW-0805">Transcription regulation</keyword>
<dbReference type="PANTHER" id="PTHR11019">
    <property type="entry name" value="HTH-TYPE TRANSCRIPTIONAL REGULATOR NIMR"/>
    <property type="match status" value="1"/>
</dbReference>
<evidence type="ECO:0000313" key="9">
    <source>
        <dbReference type="EMBL" id="POO51814.1"/>
    </source>
</evidence>
<dbReference type="PROSITE" id="PS01124">
    <property type="entry name" value="HTH_ARAC_FAMILY_2"/>
    <property type="match status" value="1"/>
</dbReference>
<gene>
    <name evidence="10" type="primary">ripA_1</name>
    <name evidence="9" type="ORF">CPJ18_10010</name>
    <name evidence="10" type="ORF">DSM25559_2495</name>
    <name evidence="8" type="ORF">RMS29_17695</name>
</gene>
<feature type="compositionally biased region" description="Polar residues" evidence="6">
    <location>
        <begin position="270"/>
        <end position="283"/>
    </location>
</feature>
<dbReference type="SUPFAM" id="SSF46689">
    <property type="entry name" value="Homeodomain-like"/>
    <property type="match status" value="1"/>
</dbReference>
<dbReference type="PRINTS" id="PR00032">
    <property type="entry name" value="HTHARAC"/>
</dbReference>
<reference evidence="8 13" key="4">
    <citation type="journal article" date="2023" name="Phytobiomes J">
        <title>Deciphering the key players within the bacterial microbiota associated with aerial crown gall tumors on rhododendron: Insights into the gallobiome.</title>
        <authorList>
            <person name="Kuzmanovic N."/>
            <person name="Nesme J."/>
            <person name="Wolf J."/>
            <person name="Neumann-Schaal M."/>
            <person name="Petersen J."/>
            <person name="Fernandez-Gnecco G."/>
            <person name="Sproeer C."/>
            <person name="Bunk B."/>
            <person name="Overmann J."/>
            <person name="Sorensen S.J."/>
            <person name="Idczak E."/>
            <person name="Smalla K."/>
        </authorList>
    </citation>
    <scope>NUCLEOTIDE SEQUENCE [LARGE SCALE GENOMIC DNA]</scope>
    <source>
        <strain evidence="8">Rho-14.1</strain>
        <strain evidence="13">rho-14.1</strain>
    </source>
</reference>
<dbReference type="Pfam" id="PF12833">
    <property type="entry name" value="HTH_18"/>
    <property type="match status" value="1"/>
</dbReference>
<dbReference type="EMBL" id="FMUE01000005">
    <property type="protein sequence ID" value="SCX24130.1"/>
    <property type="molecule type" value="Genomic_DNA"/>
</dbReference>
<evidence type="ECO:0000256" key="2">
    <source>
        <dbReference type="ARBA" id="ARBA00023015"/>
    </source>
</evidence>
<protein>
    <submittedName>
        <fullName evidence="9">AraC family transcriptional regulator</fullName>
    </submittedName>
    <submittedName>
        <fullName evidence="10">HTH-type transcriptional repressor of iron proteins A</fullName>
    </submittedName>
    <submittedName>
        <fullName evidence="8">Helix-turn-helix transcriptional regulator</fullName>
    </submittedName>
</protein>
<evidence type="ECO:0000313" key="13">
    <source>
        <dbReference type="Proteomes" id="UP001277561"/>
    </source>
</evidence>
<evidence type="ECO:0000256" key="4">
    <source>
        <dbReference type="ARBA" id="ARBA00023159"/>
    </source>
</evidence>
<dbReference type="Proteomes" id="UP000187891">
    <property type="component" value="Unassembled WGS sequence"/>
</dbReference>
<dbReference type="InterPro" id="IPR003313">
    <property type="entry name" value="AraC-bd"/>
</dbReference>
<dbReference type="InterPro" id="IPR020449">
    <property type="entry name" value="Tscrpt_reg_AraC-type_HTH"/>
</dbReference>
<dbReference type="GeneID" id="86879673"/>
<dbReference type="Gene3D" id="2.60.120.10">
    <property type="entry name" value="Jelly Rolls"/>
    <property type="match status" value="1"/>
</dbReference>
<accession>A0A1R3TRL0</accession>
<dbReference type="GO" id="GO:0043565">
    <property type="term" value="F:sequence-specific DNA binding"/>
    <property type="evidence" value="ECO:0007669"/>
    <property type="project" value="InterPro"/>
</dbReference>
<evidence type="ECO:0000256" key="1">
    <source>
        <dbReference type="ARBA" id="ARBA00022491"/>
    </source>
</evidence>